<dbReference type="AlphaFoldDB" id="A0A8V0XWH3"/>
<dbReference type="GO" id="GO:0006357">
    <property type="term" value="P:regulation of transcription by RNA polymerase II"/>
    <property type="evidence" value="ECO:0000318"/>
    <property type="project" value="GO_Central"/>
</dbReference>
<evidence type="ECO:0000256" key="6">
    <source>
        <dbReference type="ARBA" id="ARBA00023242"/>
    </source>
</evidence>
<evidence type="ECO:0000313" key="10">
    <source>
        <dbReference type="Proteomes" id="UP000000539"/>
    </source>
</evidence>
<dbReference type="Ensembl" id="ENSGALT00010021991.1">
    <property type="protein sequence ID" value="ENSGALP00010012600.1"/>
    <property type="gene ID" value="ENSGALG00010009224.1"/>
</dbReference>
<dbReference type="GO" id="GO:0032502">
    <property type="term" value="P:developmental process"/>
    <property type="evidence" value="ECO:0000318"/>
    <property type="project" value="GO_Central"/>
</dbReference>
<evidence type="ECO:0000256" key="5">
    <source>
        <dbReference type="ARBA" id="ARBA00023163"/>
    </source>
</evidence>
<evidence type="ECO:0000259" key="8">
    <source>
        <dbReference type="PROSITE" id="PS50888"/>
    </source>
</evidence>
<dbReference type="GO" id="GO:0005634">
    <property type="term" value="C:nucleus"/>
    <property type="evidence" value="ECO:0007669"/>
    <property type="project" value="UniProtKB-SubCell"/>
</dbReference>
<keyword evidence="10" id="KW-1185">Reference proteome</keyword>
<feature type="compositionally biased region" description="Low complexity" evidence="7">
    <location>
        <begin position="54"/>
        <end position="73"/>
    </location>
</feature>
<dbReference type="PANTHER" id="PTHR23349">
    <property type="entry name" value="BASIC HELIX-LOOP-HELIX TRANSCRIPTION FACTOR, TWIST"/>
    <property type="match status" value="1"/>
</dbReference>
<dbReference type="SMART" id="SM00353">
    <property type="entry name" value="HLH"/>
    <property type="match status" value="1"/>
</dbReference>
<reference evidence="9" key="3">
    <citation type="submission" date="2025-09" db="UniProtKB">
        <authorList>
            <consortium name="Ensembl"/>
        </authorList>
    </citation>
    <scope>IDENTIFICATION</scope>
    <source>
        <strain evidence="9">broiler</strain>
    </source>
</reference>
<dbReference type="PANTHER" id="PTHR23349:SF40">
    <property type="entry name" value="BHLH DOMAIN-CONTAINING PROTEIN"/>
    <property type="match status" value="1"/>
</dbReference>
<keyword evidence="5" id="KW-0804">Transcription</keyword>
<evidence type="ECO:0000256" key="2">
    <source>
        <dbReference type="ARBA" id="ARBA00022473"/>
    </source>
</evidence>
<dbReference type="InterPro" id="IPR050283">
    <property type="entry name" value="E-box_TF_Regulators"/>
</dbReference>
<sequence length="207" mass="21905">MAEGGIHLEQNKKLDLCAGTEAAGEGDVIRYGPYQPAVLTHVCAYTRIGEDGTGHTPGSSRSPSRTPSAPGRGALSPSQPGSRRAAVTGAHRAGDGGGAAVRTPAGNGGRRRRRREGGGRQRAAANARERDRTHSVNTAFGALRTLIPTEPADRKLSKVETLRLASSYISHLANVLRLQSPAAPQPCPQRPICTFCLSEQRKAERDL</sequence>
<dbReference type="PROSITE" id="PS50888">
    <property type="entry name" value="BHLH"/>
    <property type="match status" value="1"/>
</dbReference>
<organism evidence="9 10">
    <name type="scientific">Gallus gallus</name>
    <name type="common">Chicken</name>
    <dbReference type="NCBI Taxonomy" id="9031"/>
    <lineage>
        <taxon>Eukaryota</taxon>
        <taxon>Metazoa</taxon>
        <taxon>Chordata</taxon>
        <taxon>Craniata</taxon>
        <taxon>Vertebrata</taxon>
        <taxon>Euteleostomi</taxon>
        <taxon>Archelosauria</taxon>
        <taxon>Archosauria</taxon>
        <taxon>Dinosauria</taxon>
        <taxon>Saurischia</taxon>
        <taxon>Theropoda</taxon>
        <taxon>Coelurosauria</taxon>
        <taxon>Aves</taxon>
        <taxon>Neognathae</taxon>
        <taxon>Galloanserae</taxon>
        <taxon>Galliformes</taxon>
        <taxon>Phasianidae</taxon>
        <taxon>Phasianinae</taxon>
        <taxon>Gallus</taxon>
    </lineage>
</organism>
<evidence type="ECO:0000256" key="3">
    <source>
        <dbReference type="ARBA" id="ARBA00023015"/>
    </source>
</evidence>
<dbReference type="InterPro" id="IPR036638">
    <property type="entry name" value="HLH_DNA-bd_sf"/>
</dbReference>
<evidence type="ECO:0000313" key="9">
    <source>
        <dbReference type="Ensembl" id="ENSGALP00010012600.1"/>
    </source>
</evidence>
<feature type="region of interest" description="Disordered" evidence="7">
    <location>
        <begin position="50"/>
        <end position="133"/>
    </location>
</feature>
<dbReference type="InterPro" id="IPR011598">
    <property type="entry name" value="bHLH_dom"/>
</dbReference>
<keyword evidence="2" id="KW-0217">Developmental protein</keyword>
<accession>A0A8V0XWH3</accession>
<keyword evidence="4" id="KW-0238">DNA-binding</keyword>
<dbReference type="SUPFAM" id="SSF47459">
    <property type="entry name" value="HLH, helix-loop-helix DNA-binding domain"/>
    <property type="match status" value="1"/>
</dbReference>
<dbReference type="GeneTree" id="ENSGT00940000166136"/>
<keyword evidence="6" id="KW-0539">Nucleus</keyword>
<comment type="subcellular location">
    <subcellularLocation>
        <location evidence="1">Nucleus</location>
    </subcellularLocation>
</comment>
<dbReference type="FunFam" id="4.10.280.10:FF:000010">
    <property type="entry name" value="Scleraxis bHLH transcription factor"/>
    <property type="match status" value="1"/>
</dbReference>
<reference evidence="9" key="2">
    <citation type="submission" date="2025-08" db="UniProtKB">
        <authorList>
            <consortium name="Ensembl"/>
        </authorList>
    </citation>
    <scope>IDENTIFICATION</scope>
    <source>
        <strain evidence="9">broiler</strain>
    </source>
</reference>
<proteinExistence type="predicted"/>
<dbReference type="GO" id="GO:0000981">
    <property type="term" value="F:DNA-binding transcription factor activity, RNA polymerase II-specific"/>
    <property type="evidence" value="ECO:0000318"/>
    <property type="project" value="GO_Central"/>
</dbReference>
<dbReference type="GO" id="GO:0046983">
    <property type="term" value="F:protein dimerization activity"/>
    <property type="evidence" value="ECO:0007669"/>
    <property type="project" value="InterPro"/>
</dbReference>
<dbReference type="CDD" id="cd11465">
    <property type="entry name" value="bHLH_TS_scleraxis_like"/>
    <property type="match status" value="1"/>
</dbReference>
<dbReference type="GO" id="GO:0000977">
    <property type="term" value="F:RNA polymerase II transcription regulatory region sequence-specific DNA binding"/>
    <property type="evidence" value="ECO:0000318"/>
    <property type="project" value="GO_Central"/>
</dbReference>
<dbReference type="Pfam" id="PF00010">
    <property type="entry name" value="HLH"/>
    <property type="match status" value="1"/>
</dbReference>
<dbReference type="Gene3D" id="4.10.280.10">
    <property type="entry name" value="Helix-loop-helix DNA-binding domain"/>
    <property type="match status" value="1"/>
</dbReference>
<evidence type="ECO:0000256" key="7">
    <source>
        <dbReference type="SAM" id="MobiDB-lite"/>
    </source>
</evidence>
<dbReference type="Proteomes" id="UP000000539">
    <property type="component" value="Chromosome 7"/>
</dbReference>
<dbReference type="FunCoup" id="A0A8V0XWH3">
    <property type="interactions" value="100"/>
</dbReference>
<feature type="domain" description="BHLH" evidence="8">
    <location>
        <begin position="120"/>
        <end position="172"/>
    </location>
</feature>
<name>A0A8V0XWH3_CHICK</name>
<evidence type="ECO:0000256" key="1">
    <source>
        <dbReference type="ARBA" id="ARBA00004123"/>
    </source>
</evidence>
<protein>
    <recommendedName>
        <fullName evidence="8">BHLH domain-containing protein</fullName>
    </recommendedName>
</protein>
<evidence type="ECO:0000256" key="4">
    <source>
        <dbReference type="ARBA" id="ARBA00023125"/>
    </source>
</evidence>
<reference evidence="9" key="1">
    <citation type="submission" date="2020-11" db="EMBL/GenBank/DDBJ databases">
        <title>Gallus gallus (Chicken) genome, bGalGal1, GRCg7b, maternal haplotype autosomes + Z &amp; W.</title>
        <authorList>
            <person name="Warren W."/>
            <person name="Formenti G."/>
            <person name="Fedrigo O."/>
            <person name="Haase B."/>
            <person name="Mountcastle J."/>
            <person name="Balacco J."/>
            <person name="Tracey A."/>
            <person name="Schneider V."/>
            <person name="Okimoto R."/>
            <person name="Cheng H."/>
            <person name="Hawken R."/>
            <person name="Howe K."/>
            <person name="Jarvis E.D."/>
        </authorList>
    </citation>
    <scope>NUCLEOTIDE SEQUENCE [LARGE SCALE GENOMIC DNA]</scope>
    <source>
        <strain evidence="9">Broiler</strain>
    </source>
</reference>
<keyword evidence="3" id="KW-0805">Transcription regulation</keyword>